<dbReference type="Proteomes" id="UP000559182">
    <property type="component" value="Unassembled WGS sequence"/>
</dbReference>
<accession>A0A839N5P7</accession>
<comment type="caution">
    <text evidence="2">The sequence shown here is derived from an EMBL/GenBank/DDBJ whole genome shotgun (WGS) entry which is preliminary data.</text>
</comment>
<organism evidence="2 3">
    <name type="scientific">Flexivirga oryzae</name>
    <dbReference type="NCBI Taxonomy" id="1794944"/>
    <lineage>
        <taxon>Bacteria</taxon>
        <taxon>Bacillati</taxon>
        <taxon>Actinomycetota</taxon>
        <taxon>Actinomycetes</taxon>
        <taxon>Micrococcales</taxon>
        <taxon>Dermacoccaceae</taxon>
        <taxon>Flexivirga</taxon>
    </lineage>
</organism>
<evidence type="ECO:0000313" key="2">
    <source>
        <dbReference type="EMBL" id="MBB2892089.1"/>
    </source>
</evidence>
<dbReference type="EMBL" id="JACHVQ010000001">
    <property type="protein sequence ID" value="MBB2892089.1"/>
    <property type="molecule type" value="Genomic_DNA"/>
</dbReference>
<feature type="region of interest" description="Disordered" evidence="1">
    <location>
        <begin position="1"/>
        <end position="23"/>
    </location>
</feature>
<gene>
    <name evidence="2" type="ORF">FHU39_002073</name>
</gene>
<reference evidence="2 3" key="1">
    <citation type="submission" date="2020-08" db="EMBL/GenBank/DDBJ databases">
        <title>Sequencing the genomes of 1000 actinobacteria strains.</title>
        <authorList>
            <person name="Klenk H.-P."/>
        </authorList>
    </citation>
    <scope>NUCLEOTIDE SEQUENCE [LARGE SCALE GENOMIC DNA]</scope>
    <source>
        <strain evidence="2 3">DSM 105369</strain>
    </source>
</reference>
<evidence type="ECO:0000256" key="1">
    <source>
        <dbReference type="SAM" id="MobiDB-lite"/>
    </source>
</evidence>
<proteinExistence type="predicted"/>
<protein>
    <submittedName>
        <fullName evidence="2">Uncharacterized protein</fullName>
    </submittedName>
</protein>
<evidence type="ECO:0000313" key="3">
    <source>
        <dbReference type="Proteomes" id="UP000559182"/>
    </source>
</evidence>
<keyword evidence="3" id="KW-1185">Reference proteome</keyword>
<feature type="region of interest" description="Disordered" evidence="1">
    <location>
        <begin position="63"/>
        <end position="95"/>
    </location>
</feature>
<dbReference type="RefSeq" id="WP_183320251.1">
    <property type="nucleotide sequence ID" value="NZ_JACHVQ010000001.1"/>
</dbReference>
<dbReference type="AlphaFoldDB" id="A0A839N5P7"/>
<name>A0A839N5P7_9MICO</name>
<feature type="compositionally biased region" description="Basic and acidic residues" evidence="1">
    <location>
        <begin position="63"/>
        <end position="75"/>
    </location>
</feature>
<sequence length="95" mass="10480">MTNDLSDLAEDLQVAGGPSPADRSFHWHSAVVARGWEQPRLDGGNGGWAAETFCAPELVQEMDRENQERAREAQRRRLLHDIPGAGEHAGPAPRR</sequence>